<reference evidence="2 3" key="2">
    <citation type="journal article" date="2013" name="PLoS ONE">
        <title>INDIGO - INtegrated Data Warehouse of MIcrobial GenOmes with Examples from the Red Sea Extremophiles.</title>
        <authorList>
            <person name="Alam I."/>
            <person name="Antunes A."/>
            <person name="Kamau A.A."/>
            <person name="Ba Alawi W."/>
            <person name="Kalkatawi M."/>
            <person name="Stingl U."/>
            <person name="Bajic V.B."/>
        </authorList>
    </citation>
    <scope>NUCLEOTIDE SEQUENCE [LARGE SCALE GENOMIC DNA]</scope>
    <source>
        <strain evidence="2 3">E1L3A</strain>
    </source>
</reference>
<name>U2ENR5_9GAMM</name>
<protein>
    <submittedName>
        <fullName evidence="2">Exported protein</fullName>
    </submittedName>
</protein>
<evidence type="ECO:0000313" key="3">
    <source>
        <dbReference type="Proteomes" id="UP000006242"/>
    </source>
</evidence>
<keyword evidence="3" id="KW-1185">Reference proteome</keyword>
<evidence type="ECO:0000256" key="1">
    <source>
        <dbReference type="SAM" id="MobiDB-lite"/>
    </source>
</evidence>
<sequence>MRPDTRLQTMNRFVRNPLSAVLIAVLLAGVCGNGWAQGQMRKSLGPEPGRLAPTLNDDDDETEDSESTESQAQASDKDTASGETSAESPADANDDRTVQPDVVTAQQQRYATLRDTWSRRLLPDALKSDVGTFTLRDSGVRAIALQAQNVEFYLDQNIGYYVKNLRALLEPRQAGEPVNFDDPEQFDIHILSGELLVRPKDLDALFNNYLLDYQPRSLSSVTNKTSKDTLTVEVGARLFEFIPPVGGLPTTLEGPITVTDDNKLVYAPTSVKQFGMPVKSLLSGAGLDLQTLTPFSREGIKLEKDRLIMDPETLFPPPHVKIDNLESATLGDDGLTLKFSSDASDGGFSDPPVATDSYIWLQAGDARFYSTLLVNANLQLMGDSDEPLRFNLYHYRAQSAEGTISAQMDGALIVRVPNEFKIDDEDVHQYSGLTPRSASAD</sequence>
<comment type="caution">
    <text evidence="2">The sequence shown here is derived from an EMBL/GenBank/DDBJ whole genome shotgun (WGS) entry which is preliminary data.</text>
</comment>
<organism evidence="2 3">
    <name type="scientific">Salinisphaera shabanensis E1L3A</name>
    <dbReference type="NCBI Taxonomy" id="1033802"/>
    <lineage>
        <taxon>Bacteria</taxon>
        <taxon>Pseudomonadati</taxon>
        <taxon>Pseudomonadota</taxon>
        <taxon>Gammaproteobacteria</taxon>
        <taxon>Salinisphaerales</taxon>
        <taxon>Salinisphaeraceae</taxon>
        <taxon>Salinisphaera</taxon>
    </lineage>
</organism>
<dbReference type="Proteomes" id="UP000006242">
    <property type="component" value="Unassembled WGS sequence"/>
</dbReference>
<accession>U2ENR5</accession>
<dbReference type="eggNOG" id="ENOG50312EI">
    <property type="taxonomic scope" value="Bacteria"/>
</dbReference>
<reference evidence="2 3" key="1">
    <citation type="journal article" date="2011" name="J. Bacteriol.">
        <title>Genome sequence of Salinisphaera shabanensis, a gammaproteobacterium from the harsh, variable environment of the brine-seawater interface of the Shaban Deep in the Red Sea.</title>
        <authorList>
            <person name="Antunes A."/>
            <person name="Alam I."/>
            <person name="Bajic V.B."/>
            <person name="Stingl U."/>
        </authorList>
    </citation>
    <scope>NUCLEOTIDE SEQUENCE [LARGE SCALE GENOMIC DNA]</scope>
    <source>
        <strain evidence="2 3">E1L3A</strain>
    </source>
</reference>
<feature type="region of interest" description="Disordered" evidence="1">
    <location>
        <begin position="41"/>
        <end position="100"/>
    </location>
</feature>
<proteinExistence type="predicted"/>
<dbReference type="RefSeq" id="WP_006915051.1">
    <property type="nucleotide sequence ID" value="NZ_AFNV02000007.1"/>
</dbReference>
<dbReference type="AlphaFoldDB" id="U2ENR5"/>
<dbReference type="STRING" id="1033802.SSPSH_001228"/>
<feature type="compositionally biased region" description="Acidic residues" evidence="1">
    <location>
        <begin position="56"/>
        <end position="67"/>
    </location>
</feature>
<dbReference type="EMBL" id="AFNV02000007">
    <property type="protein sequence ID" value="ERJ19767.1"/>
    <property type="molecule type" value="Genomic_DNA"/>
</dbReference>
<dbReference type="OrthoDB" id="7004606at2"/>
<gene>
    <name evidence="2" type="ORF">SSPSH_001228</name>
</gene>
<evidence type="ECO:0000313" key="2">
    <source>
        <dbReference type="EMBL" id="ERJ19767.1"/>
    </source>
</evidence>